<dbReference type="AlphaFoldDB" id="A0A518RH44"/>
<organism evidence="2 3">
    <name type="scientific">Sphingomonas suaedae</name>
    <dbReference type="NCBI Taxonomy" id="2599297"/>
    <lineage>
        <taxon>Bacteria</taxon>
        <taxon>Pseudomonadati</taxon>
        <taxon>Pseudomonadota</taxon>
        <taxon>Alphaproteobacteria</taxon>
        <taxon>Sphingomonadales</taxon>
        <taxon>Sphingomonadaceae</taxon>
        <taxon>Sphingomonas</taxon>
    </lineage>
</organism>
<feature type="compositionally biased region" description="Polar residues" evidence="1">
    <location>
        <begin position="84"/>
        <end position="101"/>
    </location>
</feature>
<dbReference type="OrthoDB" id="7284210at2"/>
<sequence length="107" mass="11759">MRKPRDYDSELKALDEKTKLLKERRLHQLGELVVATGADSLPVEQLAGVLLAAVESNDATTKEGWRKRGATFFQGSRKARGSAGSDTRGASTNHSDAQPPQRQDRAR</sequence>
<dbReference type="Pfam" id="PF06412">
    <property type="entry name" value="TraD"/>
    <property type="match status" value="1"/>
</dbReference>
<evidence type="ECO:0000256" key="1">
    <source>
        <dbReference type="SAM" id="MobiDB-lite"/>
    </source>
</evidence>
<gene>
    <name evidence="2" type="ORF">FPZ54_12450</name>
</gene>
<feature type="region of interest" description="Disordered" evidence="1">
    <location>
        <begin position="57"/>
        <end position="107"/>
    </location>
</feature>
<name>A0A518RH44_9SPHN</name>
<evidence type="ECO:0000313" key="2">
    <source>
        <dbReference type="EMBL" id="QDX26739.1"/>
    </source>
</evidence>
<keyword evidence="3" id="KW-1185">Reference proteome</keyword>
<reference evidence="2 3" key="1">
    <citation type="submission" date="2019-07" db="EMBL/GenBank/DDBJ databases">
        <title>Sphingomonas alkalisoli sp. nov., isolated from rhizosphere soil of Suaedae salsa.</title>
        <authorList>
            <person name="Zhang H."/>
            <person name="Xu L."/>
            <person name="Zhang J.-X."/>
            <person name="Sun J.-Q."/>
        </authorList>
    </citation>
    <scope>NUCLEOTIDE SEQUENCE [LARGE SCALE GENOMIC DNA]</scope>
    <source>
        <strain evidence="2 3">XS-10</strain>
    </source>
</reference>
<dbReference type="Proteomes" id="UP000318055">
    <property type="component" value="Chromosome"/>
</dbReference>
<dbReference type="InterPro" id="IPR009444">
    <property type="entry name" value="Conjugal_tfr_TraD_a-type"/>
</dbReference>
<dbReference type="RefSeq" id="WP_145847649.1">
    <property type="nucleotide sequence ID" value="NZ_CP042239.1"/>
</dbReference>
<protein>
    <submittedName>
        <fullName evidence="2">Conjugal transfer protein TraD</fullName>
    </submittedName>
</protein>
<dbReference type="EMBL" id="CP042239">
    <property type="protein sequence ID" value="QDX26739.1"/>
    <property type="molecule type" value="Genomic_DNA"/>
</dbReference>
<proteinExistence type="predicted"/>
<dbReference type="KEGG" id="ssua:FPZ54_12450"/>
<accession>A0A518RH44</accession>
<evidence type="ECO:0000313" key="3">
    <source>
        <dbReference type="Proteomes" id="UP000318055"/>
    </source>
</evidence>